<dbReference type="Pfam" id="PF13426">
    <property type="entry name" value="PAS_9"/>
    <property type="match status" value="3"/>
</dbReference>
<dbReference type="GO" id="GO:0045719">
    <property type="term" value="P:negative regulation of glycogen biosynthetic process"/>
    <property type="evidence" value="ECO:0007669"/>
    <property type="project" value="TreeGrafter"/>
</dbReference>
<reference evidence="7 8" key="1">
    <citation type="submission" date="2019-07" db="EMBL/GenBank/DDBJ databases">
        <title>Draft genome assembly of a fouling barnacle, Amphibalanus amphitrite (Darwin, 1854): The first reference genome for Thecostraca.</title>
        <authorList>
            <person name="Kim W."/>
        </authorList>
    </citation>
    <scope>NUCLEOTIDE SEQUENCE [LARGE SCALE GENOMIC DNA]</scope>
    <source>
        <strain evidence="7">SNU_AA5</strain>
        <tissue evidence="7">Soma without cirri and trophi</tissue>
    </source>
</reference>
<keyword evidence="7" id="KW-0418">Kinase</keyword>
<keyword evidence="7" id="KW-0808">Transferase</keyword>
<dbReference type="InterPro" id="IPR000014">
    <property type="entry name" value="PAS"/>
</dbReference>
<proteinExistence type="predicted"/>
<dbReference type="PANTHER" id="PTHR24346:SF51">
    <property type="entry name" value="PAS DOMAIN-CONTAINING SERINE_THREONINE-PROTEIN KINASE"/>
    <property type="match status" value="1"/>
</dbReference>
<dbReference type="PROSITE" id="PS00107">
    <property type="entry name" value="PROTEIN_KINASE_ATP"/>
    <property type="match status" value="1"/>
</dbReference>
<feature type="compositionally biased region" description="Basic and acidic residues" evidence="4">
    <location>
        <begin position="915"/>
        <end position="932"/>
    </location>
</feature>
<dbReference type="NCBIfam" id="TIGR00229">
    <property type="entry name" value="sensory_box"/>
    <property type="match status" value="1"/>
</dbReference>
<dbReference type="FunFam" id="1.10.510.10:FF:000351">
    <property type="entry name" value="PAS domain-containing serine/threonine-protein kinase"/>
    <property type="match status" value="1"/>
</dbReference>
<dbReference type="PROSITE" id="PS50112">
    <property type="entry name" value="PAS"/>
    <property type="match status" value="1"/>
</dbReference>
<evidence type="ECO:0000256" key="3">
    <source>
        <dbReference type="PROSITE-ProRule" id="PRU10141"/>
    </source>
</evidence>
<evidence type="ECO:0000256" key="4">
    <source>
        <dbReference type="SAM" id="MobiDB-lite"/>
    </source>
</evidence>
<keyword evidence="8" id="KW-1185">Reference proteome</keyword>
<feature type="compositionally biased region" description="Polar residues" evidence="4">
    <location>
        <begin position="896"/>
        <end position="907"/>
    </location>
</feature>
<gene>
    <name evidence="7" type="primary">Pask</name>
    <name evidence="7" type="ORF">FJT64_010985</name>
</gene>
<dbReference type="PANTHER" id="PTHR24346">
    <property type="entry name" value="MAP/MICROTUBULE AFFINITY-REGULATING KINASE"/>
    <property type="match status" value="1"/>
</dbReference>
<dbReference type="CDD" id="cd00130">
    <property type="entry name" value="PAS"/>
    <property type="match status" value="1"/>
</dbReference>
<dbReference type="Gene3D" id="1.10.510.10">
    <property type="entry name" value="Transferase(Phosphotransferase) domain 1"/>
    <property type="match status" value="1"/>
</dbReference>
<dbReference type="GO" id="GO:0004674">
    <property type="term" value="F:protein serine/threonine kinase activity"/>
    <property type="evidence" value="ECO:0007669"/>
    <property type="project" value="TreeGrafter"/>
</dbReference>
<dbReference type="InterPro" id="IPR017441">
    <property type="entry name" value="Protein_kinase_ATP_BS"/>
</dbReference>
<dbReference type="SMART" id="SM00091">
    <property type="entry name" value="PAS"/>
    <property type="match status" value="3"/>
</dbReference>
<feature type="region of interest" description="Disordered" evidence="4">
    <location>
        <begin position="452"/>
        <end position="510"/>
    </location>
</feature>
<feature type="region of interest" description="Disordered" evidence="4">
    <location>
        <begin position="896"/>
        <end position="952"/>
    </location>
</feature>
<evidence type="ECO:0000313" key="7">
    <source>
        <dbReference type="EMBL" id="KAF0290820.1"/>
    </source>
</evidence>
<dbReference type="Pfam" id="PF00069">
    <property type="entry name" value="Pkinase"/>
    <property type="match status" value="1"/>
</dbReference>
<dbReference type="Proteomes" id="UP000440578">
    <property type="component" value="Unassembled WGS sequence"/>
</dbReference>
<dbReference type="GO" id="GO:0005829">
    <property type="term" value="C:cytosol"/>
    <property type="evidence" value="ECO:0007669"/>
    <property type="project" value="TreeGrafter"/>
</dbReference>
<dbReference type="GO" id="GO:0005634">
    <property type="term" value="C:nucleus"/>
    <property type="evidence" value="ECO:0007669"/>
    <property type="project" value="TreeGrafter"/>
</dbReference>
<dbReference type="Gene3D" id="3.30.200.20">
    <property type="entry name" value="Phosphorylase Kinase, domain 1"/>
    <property type="match status" value="1"/>
</dbReference>
<evidence type="ECO:0000259" key="5">
    <source>
        <dbReference type="PROSITE" id="PS50011"/>
    </source>
</evidence>
<dbReference type="PROSITE" id="PS50011">
    <property type="entry name" value="PROTEIN_KINASE_DOM"/>
    <property type="match status" value="1"/>
</dbReference>
<dbReference type="SMART" id="SM00220">
    <property type="entry name" value="S_TKc"/>
    <property type="match status" value="1"/>
</dbReference>
<evidence type="ECO:0000256" key="2">
    <source>
        <dbReference type="ARBA" id="ARBA00022840"/>
    </source>
</evidence>
<feature type="binding site" evidence="3">
    <location>
        <position position="636"/>
    </location>
    <ligand>
        <name>ATP</name>
        <dbReference type="ChEBI" id="CHEBI:30616"/>
    </ligand>
</feature>
<comment type="caution">
    <text evidence="7">The sequence shown here is derived from an EMBL/GenBank/DDBJ whole genome shotgun (WGS) entry which is preliminary data.</text>
</comment>
<protein>
    <submittedName>
        <fullName evidence="7">PAS domain-containing serine/threonine-protein kinase</fullName>
    </submittedName>
</protein>
<dbReference type="Gene3D" id="3.30.450.20">
    <property type="entry name" value="PAS domain"/>
    <property type="match status" value="1"/>
</dbReference>
<dbReference type="PROSITE" id="PS00108">
    <property type="entry name" value="PROTEIN_KINASE_ST"/>
    <property type="match status" value="1"/>
</dbReference>
<sequence>MSRVRRVVLSDQTNFPAVCVGGGAAAGKSRKVACEPQSAGGEAPAQGGGRRALELDLSPARPPVSERPDANRSWPAADTAAQMSQTGAMMPWDTPPMRRPKPDQSLLKGDNLFSFSFNGATTRSPYRNQQRPGDAAARSLNDSWAFYKSFSPADVLSAQTLFITPTKSVFTIDSRTSQILMWNDMASDLLGYSGSELSQLRLRDLFVAAESRPRMEEAHLSSEGNVVVFAGNVVEVKTKKGDVVPVSLWLRKIETSAAERRCVAVLEPVQRKTVTMTCDQFGRLKEVSGSVTDLFSQDADDFLGLKVANFLPALRLPTDLDSIPSELSVQEVTAKRSDGSSFPVSVRLTGVPASAATPVPTICLRVHAYTSLMGLVVMDEDLKIRNYNHNFISLTFGYEKGALIDRDVRDLIPTFEEDMEMLDSDEDSLSLPPIYEDPLPTPAAAMARLSLRERPPSPPAGRQPTQGDETRPSEPPSPGAGGGPPATSTPGRRPPVGRRRRPPLTDNTYYGVARHRDGSEFNITYDLCTIGLDDDSIVYCLWIGQDRAEPRDSLLSAGDLSAGVAHYSLGQVIQQQAAAAPSGPAAADSDDTEHCRGEYSRYYTTLRQIGMGAFGFVKLGYRNGDRLLVVTKFIRKDKVHADHWVDDPALARRVPLEVSLLSMLNHPNIIRVLDVYDNAQYVQMVMERHGCMDLFEFIDRDPAMDEPLASHIFRQICSALSHLHTLEILHRDIKDENVIIDSSFHVKLIDFGSATFVTRGQLLATFCGTVEYCAPEVLLGHRYDGYTLEMWSLGVTLFTLLCRENPFHDVEDTISEPLRLPAQITPNLAHLLTGLLDKSPDTRLRLEEASRHPWTVQPIDLADYKFEEVVTCSPLEVSPPRYLSTAGLDGDQRSSGALSFSSLTHSTPLAKHGRSSRERREAATRNRVRSDETALGCAAANGQDPLHQSLHQ</sequence>
<keyword evidence="1 3" id="KW-0547">Nucleotide-binding</keyword>
<evidence type="ECO:0000259" key="6">
    <source>
        <dbReference type="PROSITE" id="PS50112"/>
    </source>
</evidence>
<dbReference type="GO" id="GO:0035556">
    <property type="term" value="P:intracellular signal transduction"/>
    <property type="evidence" value="ECO:0007669"/>
    <property type="project" value="TreeGrafter"/>
</dbReference>
<feature type="domain" description="PAS" evidence="6">
    <location>
        <begin position="169"/>
        <end position="197"/>
    </location>
</feature>
<dbReference type="OrthoDB" id="193931at2759"/>
<dbReference type="EMBL" id="VIIS01001928">
    <property type="protein sequence ID" value="KAF0290820.1"/>
    <property type="molecule type" value="Genomic_DNA"/>
</dbReference>
<evidence type="ECO:0000256" key="1">
    <source>
        <dbReference type="ARBA" id="ARBA00022741"/>
    </source>
</evidence>
<dbReference type="SUPFAM" id="SSF56112">
    <property type="entry name" value="Protein kinase-like (PK-like)"/>
    <property type="match status" value="1"/>
</dbReference>
<name>A0A6A4VHQ3_AMPAM</name>
<dbReference type="GO" id="GO:0005524">
    <property type="term" value="F:ATP binding"/>
    <property type="evidence" value="ECO:0007669"/>
    <property type="project" value="UniProtKB-UniRule"/>
</dbReference>
<accession>A0A6A4VHQ3</accession>
<dbReference type="AlphaFoldDB" id="A0A6A4VHQ3"/>
<dbReference type="InterPro" id="IPR008271">
    <property type="entry name" value="Ser/Thr_kinase_AS"/>
</dbReference>
<organism evidence="7 8">
    <name type="scientific">Amphibalanus amphitrite</name>
    <name type="common">Striped barnacle</name>
    <name type="synonym">Balanus amphitrite</name>
    <dbReference type="NCBI Taxonomy" id="1232801"/>
    <lineage>
        <taxon>Eukaryota</taxon>
        <taxon>Metazoa</taxon>
        <taxon>Ecdysozoa</taxon>
        <taxon>Arthropoda</taxon>
        <taxon>Crustacea</taxon>
        <taxon>Multicrustacea</taxon>
        <taxon>Cirripedia</taxon>
        <taxon>Thoracica</taxon>
        <taxon>Thoracicalcarea</taxon>
        <taxon>Balanomorpha</taxon>
        <taxon>Balanoidea</taxon>
        <taxon>Balanidae</taxon>
        <taxon>Amphibalaninae</taxon>
        <taxon>Amphibalanus</taxon>
    </lineage>
</organism>
<evidence type="ECO:0000313" key="8">
    <source>
        <dbReference type="Proteomes" id="UP000440578"/>
    </source>
</evidence>
<dbReference type="InterPro" id="IPR035965">
    <property type="entry name" value="PAS-like_dom_sf"/>
</dbReference>
<dbReference type="InterPro" id="IPR011009">
    <property type="entry name" value="Kinase-like_dom_sf"/>
</dbReference>
<keyword evidence="2 3" id="KW-0067">ATP-binding</keyword>
<feature type="region of interest" description="Disordered" evidence="4">
    <location>
        <begin position="59"/>
        <end position="81"/>
    </location>
</feature>
<dbReference type="InterPro" id="IPR000719">
    <property type="entry name" value="Prot_kinase_dom"/>
</dbReference>
<dbReference type="SUPFAM" id="SSF55785">
    <property type="entry name" value="PYP-like sensor domain (PAS domain)"/>
    <property type="match status" value="1"/>
</dbReference>
<feature type="domain" description="Protein kinase" evidence="5">
    <location>
        <begin position="603"/>
        <end position="855"/>
    </location>
</feature>